<evidence type="ECO:0000256" key="6">
    <source>
        <dbReference type="SAM" id="MobiDB-lite"/>
    </source>
</evidence>
<keyword evidence="3" id="KW-0406">Ion transport</keyword>
<evidence type="ECO:0000256" key="4">
    <source>
        <dbReference type="ARBA" id="ARBA00022989"/>
    </source>
</evidence>
<reference evidence="9 10" key="1">
    <citation type="journal article" date="2015" name="Genome Announc.">
        <title>Complete genome sequences for 59 burkholderia isolates, both pathogenic and near neighbor.</title>
        <authorList>
            <person name="Johnson S.L."/>
            <person name="Bishop-Lilly K.A."/>
            <person name="Ladner J.T."/>
            <person name="Daligault H.E."/>
            <person name="Davenport K.W."/>
            <person name="Jaissle J."/>
            <person name="Frey K.G."/>
            <person name="Koroleva G.I."/>
            <person name="Bruce D.C."/>
            <person name="Coyne S.R."/>
            <person name="Broomall S.M."/>
            <person name="Li P.E."/>
            <person name="Teshima H."/>
            <person name="Gibbons H.S."/>
            <person name="Palacios G.F."/>
            <person name="Rosenzweig C.N."/>
            <person name="Redden C.L."/>
            <person name="Xu Y."/>
            <person name="Minogue T.D."/>
            <person name="Chain P.S."/>
        </authorList>
    </citation>
    <scope>NUCLEOTIDE SEQUENCE [LARGE SCALE GENOMIC DNA]</scope>
    <source>
        <strain evidence="9 10">ATCC BAA-463</strain>
    </source>
</reference>
<dbReference type="Proteomes" id="UP000032614">
    <property type="component" value="Chromosome 3"/>
</dbReference>
<comment type="subcellular location">
    <subcellularLocation>
        <location evidence="1">Membrane</location>
        <topology evidence="1">Multi-pass membrane protein</topology>
    </subcellularLocation>
</comment>
<evidence type="ECO:0000256" key="5">
    <source>
        <dbReference type="ARBA" id="ARBA00023136"/>
    </source>
</evidence>
<feature type="transmembrane region" description="Helical" evidence="7">
    <location>
        <begin position="153"/>
        <end position="170"/>
    </location>
</feature>
<sequence length="227" mass="24232">MANCCQDKSCEVNTLRESHSRVLWIVLFINAVMFLAEGTAGLLAHSTSLLADALDMLGDALVYGFSLFVLTRSTRWQAGAALAKGGFMFLFSLGVLADAIYKVLHPVMPGVEAMGIVGGVALVANLTCFNLLYRHRSDNLNMSSTWLCSRNDLIANVGVLLAAGSSYVLASRWPDIIVGTVIAGIFLNSALGVVRQSLRVLQSPVAPTQSPVGPAAIRLPKNESRNP</sequence>
<evidence type="ECO:0000313" key="9">
    <source>
        <dbReference type="EMBL" id="AJZ57149.1"/>
    </source>
</evidence>
<proteinExistence type="predicted"/>
<dbReference type="GO" id="GO:0005886">
    <property type="term" value="C:plasma membrane"/>
    <property type="evidence" value="ECO:0007669"/>
    <property type="project" value="TreeGrafter"/>
</dbReference>
<dbReference type="GO" id="GO:0005385">
    <property type="term" value="F:zinc ion transmembrane transporter activity"/>
    <property type="evidence" value="ECO:0007669"/>
    <property type="project" value="TreeGrafter"/>
</dbReference>
<keyword evidence="4 7" id="KW-1133">Transmembrane helix</keyword>
<dbReference type="EMBL" id="CP010025">
    <property type="protein sequence ID" value="AJZ57149.1"/>
    <property type="molecule type" value="Genomic_DNA"/>
</dbReference>
<evidence type="ECO:0000259" key="8">
    <source>
        <dbReference type="Pfam" id="PF01545"/>
    </source>
</evidence>
<evidence type="ECO:0000256" key="7">
    <source>
        <dbReference type="SAM" id="Phobius"/>
    </source>
</evidence>
<feature type="transmembrane region" description="Helical" evidence="7">
    <location>
        <begin position="113"/>
        <end position="133"/>
    </location>
</feature>
<evidence type="ECO:0000313" key="10">
    <source>
        <dbReference type="Proteomes" id="UP000032614"/>
    </source>
</evidence>
<dbReference type="AlphaFoldDB" id="A0AAU8SUG8"/>
<keyword evidence="3" id="KW-0864">Zinc transport</keyword>
<keyword evidence="5 7" id="KW-0472">Membrane</keyword>
<accession>A0AAU8SUG8</accession>
<dbReference type="InterPro" id="IPR027469">
    <property type="entry name" value="Cation_efflux_TMD_sf"/>
</dbReference>
<dbReference type="InterPro" id="IPR002524">
    <property type="entry name" value="Cation_efflux"/>
</dbReference>
<dbReference type="PANTHER" id="PTHR11562">
    <property type="entry name" value="CATION EFFLUX PROTEIN/ ZINC TRANSPORTER"/>
    <property type="match status" value="1"/>
</dbReference>
<protein>
    <submittedName>
        <fullName evidence="9">Cation diffusion facilitator transporter family protein</fullName>
    </submittedName>
</protein>
<keyword evidence="3" id="KW-0862">Zinc</keyword>
<evidence type="ECO:0000256" key="1">
    <source>
        <dbReference type="ARBA" id="ARBA00004141"/>
    </source>
</evidence>
<dbReference type="InterPro" id="IPR058533">
    <property type="entry name" value="Cation_efflux_TM"/>
</dbReference>
<dbReference type="Gene3D" id="1.20.1510.10">
    <property type="entry name" value="Cation efflux protein transmembrane domain"/>
    <property type="match status" value="1"/>
</dbReference>
<feature type="domain" description="Cation efflux protein transmembrane" evidence="8">
    <location>
        <begin position="23"/>
        <end position="201"/>
    </location>
</feature>
<organism evidence="9 10">
    <name type="scientific">Paraburkholderia fungorum</name>
    <dbReference type="NCBI Taxonomy" id="134537"/>
    <lineage>
        <taxon>Bacteria</taxon>
        <taxon>Pseudomonadati</taxon>
        <taxon>Pseudomonadota</taxon>
        <taxon>Betaproteobacteria</taxon>
        <taxon>Burkholderiales</taxon>
        <taxon>Burkholderiaceae</taxon>
        <taxon>Paraburkholderia</taxon>
    </lineage>
</organism>
<feature type="transmembrane region" description="Helical" evidence="7">
    <location>
        <begin position="22"/>
        <end position="43"/>
    </location>
</feature>
<keyword evidence="3" id="KW-0813">Transport</keyword>
<name>A0AAU8SUG8_9BURK</name>
<dbReference type="Pfam" id="PF01545">
    <property type="entry name" value="Cation_efflux"/>
    <property type="match status" value="1"/>
</dbReference>
<dbReference type="SUPFAM" id="SSF161111">
    <property type="entry name" value="Cation efflux protein transmembrane domain-like"/>
    <property type="match status" value="1"/>
</dbReference>
<dbReference type="PANTHER" id="PTHR11562:SF17">
    <property type="entry name" value="RE54080P-RELATED"/>
    <property type="match status" value="1"/>
</dbReference>
<feature type="transmembrane region" description="Helical" evidence="7">
    <location>
        <begin position="82"/>
        <end position="101"/>
    </location>
</feature>
<evidence type="ECO:0000256" key="3">
    <source>
        <dbReference type="ARBA" id="ARBA00022906"/>
    </source>
</evidence>
<dbReference type="NCBIfam" id="TIGR01297">
    <property type="entry name" value="CDF"/>
    <property type="match status" value="1"/>
</dbReference>
<feature type="transmembrane region" description="Helical" evidence="7">
    <location>
        <begin position="49"/>
        <end position="70"/>
    </location>
</feature>
<evidence type="ECO:0000256" key="2">
    <source>
        <dbReference type="ARBA" id="ARBA00022692"/>
    </source>
</evidence>
<feature type="transmembrane region" description="Helical" evidence="7">
    <location>
        <begin position="176"/>
        <end position="194"/>
    </location>
</feature>
<dbReference type="KEGG" id="bfn:OI25_7576"/>
<keyword evidence="2 7" id="KW-0812">Transmembrane</keyword>
<dbReference type="InterPro" id="IPR050681">
    <property type="entry name" value="CDF/SLC30A"/>
</dbReference>
<gene>
    <name evidence="9" type="ORF">OI25_7576</name>
</gene>
<feature type="region of interest" description="Disordered" evidence="6">
    <location>
        <begin position="205"/>
        <end position="227"/>
    </location>
</feature>